<evidence type="ECO:0000256" key="1">
    <source>
        <dbReference type="ARBA" id="ARBA00006738"/>
    </source>
</evidence>
<dbReference type="HAMAP" id="MF_00048">
    <property type="entry name" value="UPF0102"/>
    <property type="match status" value="1"/>
</dbReference>
<sequence>MAKHLLQGKEAEALAANYLIKNNYQILDKNYRRGRSEVDIIAQKSGFVIFVEVKSLQAKGGIYPEQQVTRDKIFQVQAAANVYQYENKYKGNIRFDIIAITFFTKHSEIEHFKDAF</sequence>
<dbReference type="OrthoDB" id="9802516at2"/>
<dbReference type="PANTHER" id="PTHR34039">
    <property type="entry name" value="UPF0102 PROTEIN YRAN"/>
    <property type="match status" value="1"/>
</dbReference>
<dbReference type="InterPro" id="IPR003509">
    <property type="entry name" value="UPF0102_YraN-like"/>
</dbReference>
<dbReference type="Gene3D" id="3.40.1350.10">
    <property type="match status" value="1"/>
</dbReference>
<dbReference type="Pfam" id="PF02021">
    <property type="entry name" value="UPF0102"/>
    <property type="match status" value="1"/>
</dbReference>
<dbReference type="InterPro" id="IPR011335">
    <property type="entry name" value="Restrct_endonuc-II-like"/>
</dbReference>
<dbReference type="RefSeq" id="WP_127804877.1">
    <property type="nucleotide sequence ID" value="NZ_SACY01000004.1"/>
</dbReference>
<organism evidence="3 4">
    <name type="scientific">Sandaracinomonas limnophila</name>
    <dbReference type="NCBI Taxonomy" id="1862386"/>
    <lineage>
        <taxon>Bacteria</taxon>
        <taxon>Pseudomonadati</taxon>
        <taxon>Bacteroidota</taxon>
        <taxon>Cytophagia</taxon>
        <taxon>Cytophagales</taxon>
        <taxon>Flectobacillaceae</taxon>
        <taxon>Sandaracinomonas</taxon>
    </lineage>
</organism>
<name>A0A437PPY6_9BACT</name>
<dbReference type="GO" id="GO:0003676">
    <property type="term" value="F:nucleic acid binding"/>
    <property type="evidence" value="ECO:0007669"/>
    <property type="project" value="InterPro"/>
</dbReference>
<evidence type="ECO:0000313" key="3">
    <source>
        <dbReference type="EMBL" id="RVU24219.1"/>
    </source>
</evidence>
<proteinExistence type="inferred from homology"/>
<dbReference type="EMBL" id="SACY01000004">
    <property type="protein sequence ID" value="RVU24219.1"/>
    <property type="molecule type" value="Genomic_DNA"/>
</dbReference>
<evidence type="ECO:0000313" key="4">
    <source>
        <dbReference type="Proteomes" id="UP000282832"/>
    </source>
</evidence>
<reference evidence="3 4" key="1">
    <citation type="submission" date="2019-01" db="EMBL/GenBank/DDBJ databases">
        <authorList>
            <person name="Chen W.-M."/>
        </authorList>
    </citation>
    <scope>NUCLEOTIDE SEQUENCE [LARGE SCALE GENOMIC DNA]</scope>
    <source>
        <strain evidence="3 4">FSY-15</strain>
    </source>
</reference>
<accession>A0A437PPY6</accession>
<dbReference type="InterPro" id="IPR011856">
    <property type="entry name" value="tRNA_endonuc-like_dom_sf"/>
</dbReference>
<dbReference type="Proteomes" id="UP000282832">
    <property type="component" value="Unassembled WGS sequence"/>
</dbReference>
<comment type="caution">
    <text evidence="3">The sequence shown here is derived from an EMBL/GenBank/DDBJ whole genome shotgun (WGS) entry which is preliminary data.</text>
</comment>
<gene>
    <name evidence="3" type="ORF">EOJ36_09880</name>
</gene>
<dbReference type="AlphaFoldDB" id="A0A437PPY6"/>
<dbReference type="PANTHER" id="PTHR34039:SF1">
    <property type="entry name" value="UPF0102 PROTEIN YRAN"/>
    <property type="match status" value="1"/>
</dbReference>
<dbReference type="SUPFAM" id="SSF52980">
    <property type="entry name" value="Restriction endonuclease-like"/>
    <property type="match status" value="1"/>
</dbReference>
<comment type="similarity">
    <text evidence="1 2">Belongs to the UPF0102 family.</text>
</comment>
<protein>
    <recommendedName>
        <fullName evidence="2">UPF0102 protein EOJ36_09880</fullName>
    </recommendedName>
</protein>
<evidence type="ECO:0000256" key="2">
    <source>
        <dbReference type="HAMAP-Rule" id="MF_00048"/>
    </source>
</evidence>
<keyword evidence="4" id="KW-1185">Reference proteome</keyword>